<gene>
    <name evidence="2" type="ORF">SAMN05421547_11497</name>
</gene>
<protein>
    <submittedName>
        <fullName evidence="2">Transporter family-2 protein</fullName>
    </submittedName>
</protein>
<feature type="transmembrane region" description="Helical" evidence="1">
    <location>
        <begin position="138"/>
        <end position="161"/>
    </location>
</feature>
<dbReference type="PANTHER" id="PTHR34821:SF2">
    <property type="entry name" value="INNER MEMBRANE PROTEIN YDCZ"/>
    <property type="match status" value="1"/>
</dbReference>
<accession>A0A1H3R3E1</accession>
<organism evidence="2 3">
    <name type="scientific">Delftia lacustris</name>
    <dbReference type="NCBI Taxonomy" id="558537"/>
    <lineage>
        <taxon>Bacteria</taxon>
        <taxon>Pseudomonadati</taxon>
        <taxon>Pseudomonadota</taxon>
        <taxon>Betaproteobacteria</taxon>
        <taxon>Burkholderiales</taxon>
        <taxon>Comamonadaceae</taxon>
        <taxon>Delftia</taxon>
    </lineage>
</organism>
<keyword evidence="1" id="KW-0812">Transmembrane</keyword>
<reference evidence="2 3" key="1">
    <citation type="submission" date="2016-10" db="EMBL/GenBank/DDBJ databases">
        <authorList>
            <person name="de Groot N.N."/>
        </authorList>
    </citation>
    <scope>NUCLEOTIDE SEQUENCE [LARGE SCALE GENOMIC DNA]</scope>
    <source>
        <strain evidence="2 3">LMG 24775</strain>
    </source>
</reference>
<dbReference type="Proteomes" id="UP000183417">
    <property type="component" value="Unassembled WGS sequence"/>
</dbReference>
<feature type="transmembrane region" description="Helical" evidence="1">
    <location>
        <begin position="41"/>
        <end position="62"/>
    </location>
</feature>
<dbReference type="EMBL" id="FNPE01000014">
    <property type="protein sequence ID" value="SDZ20140.1"/>
    <property type="molecule type" value="Genomic_DNA"/>
</dbReference>
<feature type="transmembrane region" description="Helical" evidence="1">
    <location>
        <begin position="102"/>
        <end position="126"/>
    </location>
</feature>
<proteinExistence type="predicted"/>
<evidence type="ECO:0000313" key="2">
    <source>
        <dbReference type="EMBL" id="SDZ20140.1"/>
    </source>
</evidence>
<dbReference type="GO" id="GO:0005886">
    <property type="term" value="C:plasma membrane"/>
    <property type="evidence" value="ECO:0007669"/>
    <property type="project" value="TreeGrafter"/>
</dbReference>
<keyword evidence="1" id="KW-0472">Membrane</keyword>
<dbReference type="Pfam" id="PF04657">
    <property type="entry name" value="DMT_YdcZ"/>
    <property type="match status" value="1"/>
</dbReference>
<dbReference type="PANTHER" id="PTHR34821">
    <property type="entry name" value="INNER MEMBRANE PROTEIN YDCZ"/>
    <property type="match status" value="1"/>
</dbReference>
<dbReference type="RefSeq" id="WP_016446326.1">
    <property type="nucleotide sequence ID" value="NZ_AP025556.1"/>
</dbReference>
<dbReference type="GeneID" id="94691771"/>
<dbReference type="InterPro" id="IPR006750">
    <property type="entry name" value="YdcZ"/>
</dbReference>
<name>A0A1H3R3E1_9BURK</name>
<sequence>MTGKSTFTALAPVALALLAGAILPFQAASNALVGRLLGHPLWGALVSLAVSVMVVVPALWVLRAPAPAMAQAAAGPWWLWIGGVLGAIYVASAAAVTPKLGAGGFLVCVVAGQIVVSVLVDHFGLMGLGARPVNATRLAGVALILGGVLLVVQGGTARAAAAP</sequence>
<feature type="transmembrane region" description="Helical" evidence="1">
    <location>
        <begin position="74"/>
        <end position="96"/>
    </location>
</feature>
<evidence type="ECO:0000313" key="3">
    <source>
        <dbReference type="Proteomes" id="UP000183417"/>
    </source>
</evidence>
<dbReference type="AlphaFoldDB" id="A0A1H3R3E1"/>
<keyword evidence="1" id="KW-1133">Transmembrane helix</keyword>
<evidence type="ECO:0000256" key="1">
    <source>
        <dbReference type="SAM" id="Phobius"/>
    </source>
</evidence>